<gene>
    <name evidence="2" type="ORF">IAB12_00250</name>
</gene>
<dbReference type="EMBL" id="DXHU01000002">
    <property type="protein sequence ID" value="HIV98204.1"/>
    <property type="molecule type" value="Genomic_DNA"/>
</dbReference>
<feature type="transmembrane region" description="Helical" evidence="1">
    <location>
        <begin position="141"/>
        <end position="161"/>
    </location>
</feature>
<dbReference type="Proteomes" id="UP000823936">
    <property type="component" value="Unassembled WGS sequence"/>
</dbReference>
<keyword evidence="1" id="KW-0812">Transmembrane</keyword>
<feature type="transmembrane region" description="Helical" evidence="1">
    <location>
        <begin position="6"/>
        <end position="30"/>
    </location>
</feature>
<dbReference type="PANTHER" id="PTHR37308">
    <property type="entry name" value="INTEGRAL MEMBRANE PROTEIN"/>
    <property type="match status" value="1"/>
</dbReference>
<dbReference type="InterPro" id="IPR007163">
    <property type="entry name" value="VCA0040-like"/>
</dbReference>
<feature type="transmembrane region" description="Helical" evidence="1">
    <location>
        <begin position="51"/>
        <end position="71"/>
    </location>
</feature>
<dbReference type="PANTHER" id="PTHR37308:SF1">
    <property type="entry name" value="POLYPRENYL-PHOSPHATE TRANSPORTER"/>
    <property type="match status" value="1"/>
</dbReference>
<dbReference type="Pfam" id="PF04018">
    <property type="entry name" value="VCA0040-like"/>
    <property type="match status" value="1"/>
</dbReference>
<dbReference type="AlphaFoldDB" id="A0A9D1TM18"/>
<organism evidence="2 3">
    <name type="scientific">Candidatus Ornithospirochaeta avicola</name>
    <dbReference type="NCBI Taxonomy" id="2840896"/>
    <lineage>
        <taxon>Bacteria</taxon>
        <taxon>Pseudomonadati</taxon>
        <taxon>Spirochaetota</taxon>
        <taxon>Spirochaetia</taxon>
        <taxon>Spirochaetales</taxon>
        <taxon>Spirochaetaceae</taxon>
        <taxon>Spirochaetaceae incertae sedis</taxon>
        <taxon>Candidatus Ornithospirochaeta</taxon>
    </lineage>
</organism>
<feature type="transmembrane region" description="Helical" evidence="1">
    <location>
        <begin position="83"/>
        <end position="100"/>
    </location>
</feature>
<feature type="transmembrane region" description="Helical" evidence="1">
    <location>
        <begin position="112"/>
        <end position="129"/>
    </location>
</feature>
<sequence length="277" mass="30113">MLKTIIKSFVIGSSMMIPGVSGGSMAMILGEYDHLISAVANLFSKKTFFSNFIYLLVFLVFALLGIILVASPLEMLLDRYSTVIMYLFIGAVAGTVPMMLKKAKTEKLDFISLVYIAVGILLVLSIRFIPPGIFNPTLDNGILSILLQILGGIIISVGLILPGISTSYLLLVFGLYESILSVINNHEFLSLVPIMIGLLGGILGLSKALDEAMKKAPKVTYTLILGFLLGSIKEIYPGLPSSYMIILALLLFIAGFLLVYFLSLAEEKREVEETTSN</sequence>
<reference evidence="2" key="1">
    <citation type="journal article" date="2021" name="PeerJ">
        <title>Extensive microbial diversity within the chicken gut microbiome revealed by metagenomics and culture.</title>
        <authorList>
            <person name="Gilroy R."/>
            <person name="Ravi A."/>
            <person name="Getino M."/>
            <person name="Pursley I."/>
            <person name="Horton D.L."/>
            <person name="Alikhan N.F."/>
            <person name="Baker D."/>
            <person name="Gharbi K."/>
            <person name="Hall N."/>
            <person name="Watson M."/>
            <person name="Adriaenssens E.M."/>
            <person name="Foster-Nyarko E."/>
            <person name="Jarju S."/>
            <person name="Secka A."/>
            <person name="Antonio M."/>
            <person name="Oren A."/>
            <person name="Chaudhuri R.R."/>
            <person name="La Ragione R."/>
            <person name="Hildebrand F."/>
            <person name="Pallen M.J."/>
        </authorList>
    </citation>
    <scope>NUCLEOTIDE SEQUENCE</scope>
    <source>
        <strain evidence="2">Gambia11-129</strain>
    </source>
</reference>
<protein>
    <submittedName>
        <fullName evidence="2">DUF368 domain-containing protein</fullName>
    </submittedName>
</protein>
<keyword evidence="1" id="KW-0472">Membrane</keyword>
<feature type="transmembrane region" description="Helical" evidence="1">
    <location>
        <begin position="242"/>
        <end position="262"/>
    </location>
</feature>
<keyword evidence="1" id="KW-1133">Transmembrane helix</keyword>
<evidence type="ECO:0000313" key="3">
    <source>
        <dbReference type="Proteomes" id="UP000823936"/>
    </source>
</evidence>
<proteinExistence type="predicted"/>
<name>A0A9D1TM18_9SPIO</name>
<comment type="caution">
    <text evidence="2">The sequence shown here is derived from an EMBL/GenBank/DDBJ whole genome shotgun (WGS) entry which is preliminary data.</text>
</comment>
<evidence type="ECO:0000256" key="1">
    <source>
        <dbReference type="SAM" id="Phobius"/>
    </source>
</evidence>
<evidence type="ECO:0000313" key="2">
    <source>
        <dbReference type="EMBL" id="HIV98204.1"/>
    </source>
</evidence>
<accession>A0A9D1TM18</accession>
<reference evidence="2" key="2">
    <citation type="submission" date="2021-04" db="EMBL/GenBank/DDBJ databases">
        <authorList>
            <person name="Gilroy R."/>
        </authorList>
    </citation>
    <scope>NUCLEOTIDE SEQUENCE</scope>
    <source>
        <strain evidence="2">Gambia11-129</strain>
    </source>
</reference>
<feature type="transmembrane region" description="Helical" evidence="1">
    <location>
        <begin position="189"/>
        <end position="206"/>
    </location>
</feature>
<feature type="transmembrane region" description="Helical" evidence="1">
    <location>
        <begin position="218"/>
        <end position="236"/>
    </location>
</feature>